<sequence length="420" mass="47398">MIKRMVEYSGKICLAPMVRSGELPMRLMALKYGCDLVWTPELIDRKLVNTIRTVNRELGTIDYVESGNTNSVAFRKHPSETGKLILQLGSATPDLAVEAANKVIEDVDGIDLNCGCPKHFSTHGGMGAKLLDTPDILCSILTNLVNKVGIPNNKPISCKIRLLPEFEKTKELIERICETGIKNLTIHCRTPIMRNRQDPFWNYLPKLIPIIQSKGVSVIINGNIQGVKDLHNLQMAMENDKLGIMIAEAAETNPSVFSLQPKSQKEVACELFDFALKYHPFSGTKYFLQNMIPGKSPYYSLVVRSKTYEQLQEVIDKLRQDGDDVWMNTIANRNLQKHHSMTLEEYNLHMDARGEVMKQFAGNWNEDEMLKPLNDRPTKRTQEIPQHKKQQFKKVKSDLVAPPTELVKDIAPVVAAATTT</sequence>
<organism evidence="10 11">
    <name type="scientific">[Candida] subhashii</name>
    <dbReference type="NCBI Taxonomy" id="561895"/>
    <lineage>
        <taxon>Eukaryota</taxon>
        <taxon>Fungi</taxon>
        <taxon>Dikarya</taxon>
        <taxon>Ascomycota</taxon>
        <taxon>Saccharomycotina</taxon>
        <taxon>Pichiomycetes</taxon>
        <taxon>Debaryomycetaceae</taxon>
        <taxon>Spathaspora</taxon>
    </lineage>
</organism>
<keyword evidence="5" id="KW-0520">NAD</keyword>
<evidence type="ECO:0000256" key="3">
    <source>
        <dbReference type="ARBA" id="ARBA00022643"/>
    </source>
</evidence>
<dbReference type="EMBL" id="JAGSYN010000215">
    <property type="protein sequence ID" value="KAG7661674.1"/>
    <property type="molecule type" value="Genomic_DNA"/>
</dbReference>
<dbReference type="Proteomes" id="UP000694255">
    <property type="component" value="Unassembled WGS sequence"/>
</dbReference>
<dbReference type="InterPro" id="IPR018517">
    <property type="entry name" value="tRNA_hU_synthase_CS"/>
</dbReference>
<proteinExistence type="predicted"/>
<evidence type="ECO:0000256" key="1">
    <source>
        <dbReference type="ARBA" id="ARBA00001917"/>
    </source>
</evidence>
<feature type="compositionally biased region" description="Basic and acidic residues" evidence="8">
    <location>
        <begin position="376"/>
        <end position="386"/>
    </location>
</feature>
<dbReference type="OrthoDB" id="10262250at2759"/>
<comment type="cofactor">
    <cofactor evidence="1">
        <name>FMN</name>
        <dbReference type="ChEBI" id="CHEBI:58210"/>
    </cofactor>
</comment>
<accession>A0A8J5QGE5</accession>
<dbReference type="GO" id="GO:0005737">
    <property type="term" value="C:cytoplasm"/>
    <property type="evidence" value="ECO:0007669"/>
    <property type="project" value="TreeGrafter"/>
</dbReference>
<evidence type="ECO:0000256" key="5">
    <source>
        <dbReference type="ARBA" id="ARBA00023027"/>
    </source>
</evidence>
<evidence type="ECO:0000256" key="8">
    <source>
        <dbReference type="SAM" id="MobiDB-lite"/>
    </source>
</evidence>
<dbReference type="PROSITE" id="PS01136">
    <property type="entry name" value="UPF0034"/>
    <property type="match status" value="1"/>
</dbReference>
<reference evidence="10 11" key="1">
    <citation type="journal article" date="2021" name="DNA Res.">
        <title>Genome analysis of Candida subhashii reveals its hybrid nature and dual mitochondrial genome conformations.</title>
        <authorList>
            <person name="Mixao V."/>
            <person name="Hegedusova E."/>
            <person name="Saus E."/>
            <person name="Pryszcz L.P."/>
            <person name="Cillingova A."/>
            <person name="Nosek J."/>
            <person name="Gabaldon T."/>
        </authorList>
    </citation>
    <scope>NUCLEOTIDE SEQUENCE [LARGE SCALE GENOMIC DNA]</scope>
    <source>
        <strain evidence="10 11">CBS 10753</strain>
    </source>
</reference>
<dbReference type="CDD" id="cd02801">
    <property type="entry name" value="DUS_like_FMN"/>
    <property type="match status" value="1"/>
</dbReference>
<protein>
    <submittedName>
        <fullName evidence="10">SMM1</fullName>
    </submittedName>
</protein>
<dbReference type="InterPro" id="IPR035587">
    <property type="entry name" value="DUS-like_FMN-bd"/>
</dbReference>
<feature type="domain" description="DUS-like FMN-binding" evidence="9">
    <location>
        <begin position="14"/>
        <end position="324"/>
    </location>
</feature>
<comment type="caution">
    <text evidence="10">The sequence shown here is derived from an EMBL/GenBank/DDBJ whole genome shotgun (WGS) entry which is preliminary data.</text>
</comment>
<keyword evidence="4" id="KW-0560">Oxidoreductase</keyword>
<dbReference type="GO" id="GO:0050660">
    <property type="term" value="F:flavin adenine dinucleotide binding"/>
    <property type="evidence" value="ECO:0007669"/>
    <property type="project" value="InterPro"/>
</dbReference>
<dbReference type="InterPro" id="IPR052582">
    <property type="entry name" value="tRNA-DUS-like"/>
</dbReference>
<evidence type="ECO:0000313" key="10">
    <source>
        <dbReference type="EMBL" id="KAG7661674.1"/>
    </source>
</evidence>
<feature type="region of interest" description="Disordered" evidence="8">
    <location>
        <begin position="376"/>
        <end position="395"/>
    </location>
</feature>
<comment type="catalytic activity">
    <reaction evidence="7">
        <text>a 5,6-dihydrouridine in mRNA + NADP(+) = a uridine in mRNA + NADPH + H(+)</text>
        <dbReference type="Rhea" id="RHEA:69855"/>
        <dbReference type="Rhea" id="RHEA-COMP:14658"/>
        <dbReference type="Rhea" id="RHEA-COMP:17789"/>
        <dbReference type="ChEBI" id="CHEBI:15378"/>
        <dbReference type="ChEBI" id="CHEBI:57783"/>
        <dbReference type="ChEBI" id="CHEBI:58349"/>
        <dbReference type="ChEBI" id="CHEBI:65315"/>
        <dbReference type="ChEBI" id="CHEBI:74443"/>
    </reaction>
    <physiologicalReaction direction="right-to-left" evidence="7">
        <dbReference type="Rhea" id="RHEA:69857"/>
    </physiologicalReaction>
</comment>
<gene>
    <name evidence="10" type="ORF">J8A68_004827</name>
</gene>
<dbReference type="AlphaFoldDB" id="A0A8J5QGE5"/>
<evidence type="ECO:0000256" key="7">
    <source>
        <dbReference type="ARBA" id="ARBA00049447"/>
    </source>
</evidence>
<comment type="catalytic activity">
    <reaction evidence="6">
        <text>a 5,6-dihydrouridine in mRNA + NAD(+) = a uridine in mRNA + NADH + H(+)</text>
        <dbReference type="Rhea" id="RHEA:69851"/>
        <dbReference type="Rhea" id="RHEA-COMP:14658"/>
        <dbReference type="Rhea" id="RHEA-COMP:17789"/>
        <dbReference type="ChEBI" id="CHEBI:15378"/>
        <dbReference type="ChEBI" id="CHEBI:57540"/>
        <dbReference type="ChEBI" id="CHEBI:57945"/>
        <dbReference type="ChEBI" id="CHEBI:65315"/>
        <dbReference type="ChEBI" id="CHEBI:74443"/>
    </reaction>
    <physiologicalReaction direction="right-to-left" evidence="6">
        <dbReference type="Rhea" id="RHEA:69853"/>
    </physiologicalReaction>
</comment>
<dbReference type="RefSeq" id="XP_049261907.1">
    <property type="nucleotide sequence ID" value="XM_049408828.1"/>
</dbReference>
<evidence type="ECO:0000256" key="4">
    <source>
        <dbReference type="ARBA" id="ARBA00023002"/>
    </source>
</evidence>
<keyword evidence="11" id="KW-1185">Reference proteome</keyword>
<dbReference type="Pfam" id="PF01207">
    <property type="entry name" value="Dus"/>
    <property type="match status" value="1"/>
</dbReference>
<dbReference type="GO" id="GO:0017150">
    <property type="term" value="F:tRNA dihydrouridine synthase activity"/>
    <property type="evidence" value="ECO:0007669"/>
    <property type="project" value="InterPro"/>
</dbReference>
<name>A0A8J5QGE5_9ASCO</name>
<evidence type="ECO:0000256" key="6">
    <source>
        <dbReference type="ARBA" id="ARBA00048342"/>
    </source>
</evidence>
<evidence type="ECO:0000256" key="2">
    <source>
        <dbReference type="ARBA" id="ARBA00022630"/>
    </source>
</evidence>
<keyword evidence="2" id="KW-0285">Flavoprotein</keyword>
<evidence type="ECO:0000313" key="11">
    <source>
        <dbReference type="Proteomes" id="UP000694255"/>
    </source>
</evidence>
<dbReference type="PANTHER" id="PTHR45936">
    <property type="entry name" value="TRNA-DIHYDROURIDINE(20) SYNTHASE [NAD(P)+]-LIKE"/>
    <property type="match status" value="1"/>
</dbReference>
<dbReference type="GeneID" id="73471627"/>
<dbReference type="PANTHER" id="PTHR45936:SF1">
    <property type="entry name" value="TRNA-DIHYDROURIDINE(20) SYNTHASE [NAD(P)+]-LIKE"/>
    <property type="match status" value="1"/>
</dbReference>
<evidence type="ECO:0000259" key="9">
    <source>
        <dbReference type="Pfam" id="PF01207"/>
    </source>
</evidence>
<keyword evidence="3" id="KW-0288">FMN</keyword>